<dbReference type="OrthoDB" id="3779656at2"/>
<evidence type="ECO:0000313" key="4">
    <source>
        <dbReference type="Proteomes" id="UP000199004"/>
    </source>
</evidence>
<evidence type="ECO:0000259" key="2">
    <source>
        <dbReference type="Pfam" id="PF12146"/>
    </source>
</evidence>
<keyword evidence="4" id="KW-1185">Reference proteome</keyword>
<dbReference type="STRING" id="1005944.SAMN05192576_3592"/>
<dbReference type="Pfam" id="PF12146">
    <property type="entry name" value="Hydrolase_4"/>
    <property type="match status" value="1"/>
</dbReference>
<dbReference type="Gene3D" id="3.40.50.1820">
    <property type="entry name" value="alpha/beta hydrolase"/>
    <property type="match status" value="1"/>
</dbReference>
<dbReference type="RefSeq" id="WP_091026192.1">
    <property type="nucleotide sequence ID" value="NZ_BKAE01000009.1"/>
</dbReference>
<dbReference type="AlphaFoldDB" id="A0A1H0HW50"/>
<dbReference type="Proteomes" id="UP000199004">
    <property type="component" value="Unassembled WGS sequence"/>
</dbReference>
<organism evidence="3 4">
    <name type="scientific">Nocardioides szechwanensis</name>
    <dbReference type="NCBI Taxonomy" id="1005944"/>
    <lineage>
        <taxon>Bacteria</taxon>
        <taxon>Bacillati</taxon>
        <taxon>Actinomycetota</taxon>
        <taxon>Actinomycetes</taxon>
        <taxon>Propionibacteriales</taxon>
        <taxon>Nocardioidaceae</taxon>
        <taxon>Nocardioides</taxon>
    </lineage>
</organism>
<keyword evidence="1" id="KW-0732">Signal</keyword>
<name>A0A1H0HW50_9ACTN</name>
<reference evidence="3 4" key="1">
    <citation type="submission" date="2016-10" db="EMBL/GenBank/DDBJ databases">
        <authorList>
            <person name="de Groot N.N."/>
        </authorList>
    </citation>
    <scope>NUCLEOTIDE SEQUENCE [LARGE SCALE GENOMIC DNA]</scope>
    <source>
        <strain evidence="3 4">CGMCC 1.11147</strain>
    </source>
</reference>
<evidence type="ECO:0000313" key="3">
    <source>
        <dbReference type="EMBL" id="SDO23364.1"/>
    </source>
</evidence>
<evidence type="ECO:0000256" key="1">
    <source>
        <dbReference type="SAM" id="SignalP"/>
    </source>
</evidence>
<dbReference type="InterPro" id="IPR022742">
    <property type="entry name" value="Hydrolase_4"/>
</dbReference>
<sequence>MSVPARLFPALVVALVASVLAAPPTTARPAAGASSAAERAITVTSRAVVFDLVNSSASLVRCQGDNKSYDVRGRLVGPRKAVLGRGGAIRVNVLVHDVGTGGWFWNLRKHPAFDYATQLARQGQTSLVLDRLGYDRSPLADGNDTCLDAQANMLHQVVQHLYSGRYDFTSDATSTPAASHVVVHGHGVGGAIAQVEAARFNDTDGLVLMSWAGANLSELALEQAQQQTSTCAQGADYAAYGASAKAYRRLLFATSPKAVQQTAVRRRNPTPCGDVASLSSTLLAASATAGQVQVPVLLLSGGKDARIRDGGTQDSASTFGSSEKVTTRTFAGAGSALPLEKTAPKTRTAVLRWLRSL</sequence>
<feature type="chain" id="PRO_5039099982" evidence="1">
    <location>
        <begin position="22"/>
        <end position="357"/>
    </location>
</feature>
<gene>
    <name evidence="3" type="ORF">SAMN05192576_3592</name>
</gene>
<dbReference type="EMBL" id="FNIC01000007">
    <property type="protein sequence ID" value="SDO23364.1"/>
    <property type="molecule type" value="Genomic_DNA"/>
</dbReference>
<dbReference type="InterPro" id="IPR029058">
    <property type="entry name" value="AB_hydrolase_fold"/>
</dbReference>
<proteinExistence type="predicted"/>
<accession>A0A1H0HW50</accession>
<protein>
    <submittedName>
        <fullName evidence="3">Pimeloyl-ACP methyl ester carboxylesterase</fullName>
    </submittedName>
</protein>
<feature type="domain" description="Serine aminopeptidase S33" evidence="2">
    <location>
        <begin position="115"/>
        <end position="330"/>
    </location>
</feature>
<dbReference type="SUPFAM" id="SSF53474">
    <property type="entry name" value="alpha/beta-Hydrolases"/>
    <property type="match status" value="1"/>
</dbReference>
<feature type="signal peptide" evidence="1">
    <location>
        <begin position="1"/>
        <end position="21"/>
    </location>
</feature>